<dbReference type="EMBL" id="DSMG01000144">
    <property type="protein sequence ID" value="HDX32600.1"/>
    <property type="molecule type" value="Genomic_DNA"/>
</dbReference>
<evidence type="ECO:0000256" key="3">
    <source>
        <dbReference type="ARBA" id="ARBA00022603"/>
    </source>
</evidence>
<dbReference type="CDD" id="cd02440">
    <property type="entry name" value="AdoMet_MTases"/>
    <property type="match status" value="1"/>
</dbReference>
<dbReference type="InterPro" id="IPR001737">
    <property type="entry name" value="KsgA/Erm"/>
</dbReference>
<keyword evidence="2 7" id="KW-0698">rRNA processing</keyword>
<organism evidence="10">
    <name type="scientific">Caldilinea aerophila</name>
    <dbReference type="NCBI Taxonomy" id="133453"/>
    <lineage>
        <taxon>Bacteria</taxon>
        <taxon>Bacillati</taxon>
        <taxon>Chloroflexota</taxon>
        <taxon>Caldilineae</taxon>
        <taxon>Caldilineales</taxon>
        <taxon>Caldilineaceae</taxon>
        <taxon>Caldilinea</taxon>
    </lineage>
</organism>
<evidence type="ECO:0000256" key="4">
    <source>
        <dbReference type="ARBA" id="ARBA00022679"/>
    </source>
</evidence>
<protein>
    <recommendedName>
        <fullName evidence="7">Ribosomal RNA small subunit methyltransferase A</fullName>
        <ecNumber evidence="7">2.1.1.182</ecNumber>
    </recommendedName>
    <alternativeName>
        <fullName evidence="7">16S rRNA (adenine(1518)-N(6)/adenine(1519)-N(6))-dimethyltransferase</fullName>
    </alternativeName>
    <alternativeName>
        <fullName evidence="7">16S rRNA dimethyladenosine transferase</fullName>
    </alternativeName>
    <alternativeName>
        <fullName evidence="7">16S rRNA dimethylase</fullName>
    </alternativeName>
    <alternativeName>
        <fullName evidence="7">S-adenosylmethionine-6-N', N'-adenosyl(rRNA) dimethyltransferase</fullName>
    </alternativeName>
</protein>
<feature type="domain" description="Ribosomal RNA adenine methylase transferase N-terminal" evidence="9">
    <location>
        <begin position="20"/>
        <end position="223"/>
    </location>
</feature>
<dbReference type="InterPro" id="IPR011530">
    <property type="entry name" value="rRNA_adenine_dimethylase"/>
</dbReference>
<dbReference type="PANTHER" id="PTHR11727">
    <property type="entry name" value="DIMETHYLADENOSINE TRANSFERASE"/>
    <property type="match status" value="1"/>
</dbReference>
<evidence type="ECO:0000256" key="8">
    <source>
        <dbReference type="PROSITE-ProRule" id="PRU01026"/>
    </source>
</evidence>
<keyword evidence="1 7" id="KW-0963">Cytoplasm</keyword>
<dbReference type="GO" id="GO:0005829">
    <property type="term" value="C:cytosol"/>
    <property type="evidence" value="ECO:0007669"/>
    <property type="project" value="TreeGrafter"/>
</dbReference>
<dbReference type="PROSITE" id="PS51689">
    <property type="entry name" value="SAM_RNA_A_N6_MT"/>
    <property type="match status" value="1"/>
</dbReference>
<proteinExistence type="inferred from homology"/>
<evidence type="ECO:0000256" key="1">
    <source>
        <dbReference type="ARBA" id="ARBA00022490"/>
    </source>
</evidence>
<comment type="caution">
    <text evidence="10">The sequence shown here is derived from an EMBL/GenBank/DDBJ whole genome shotgun (WGS) entry which is preliminary data.</text>
</comment>
<keyword evidence="5 7" id="KW-0949">S-adenosyl-L-methionine</keyword>
<dbReference type="Gene3D" id="1.10.8.100">
    <property type="entry name" value="Ribosomal RNA adenine dimethylase-like, domain 2"/>
    <property type="match status" value="1"/>
</dbReference>
<dbReference type="PROSITE" id="PS01131">
    <property type="entry name" value="RRNA_A_DIMETH"/>
    <property type="match status" value="1"/>
</dbReference>
<dbReference type="InterPro" id="IPR023165">
    <property type="entry name" value="rRNA_Ade_diMease-like_C"/>
</dbReference>
<feature type="binding site" evidence="7 8">
    <location>
        <position position="15"/>
    </location>
    <ligand>
        <name>S-adenosyl-L-methionine</name>
        <dbReference type="ChEBI" id="CHEBI:59789"/>
    </ligand>
</feature>
<feature type="binding site" evidence="7 8">
    <location>
        <position position="140"/>
    </location>
    <ligand>
        <name>S-adenosyl-L-methionine</name>
        <dbReference type="ChEBI" id="CHEBI:59789"/>
    </ligand>
</feature>
<evidence type="ECO:0000259" key="9">
    <source>
        <dbReference type="SMART" id="SM00650"/>
    </source>
</evidence>
<gene>
    <name evidence="7 10" type="primary">rsmA</name>
    <name evidence="7" type="synonym">ksgA</name>
    <name evidence="10" type="ORF">ENQ20_14105</name>
</gene>
<dbReference type="InterPro" id="IPR020596">
    <property type="entry name" value="rRNA_Ade_Mease_Trfase_CS"/>
</dbReference>
<sequence length="296" mass="32779">MHQAPARKSLGQHFLTDRRYLAPILEAAELTPADVVLEIGPGRGVLTEALAVRVGCLVAVELDDRMIEPLRQRFVSQSHVHIVHGDILEHAPERLVATACLTEARTKSSELDAAEHLQPGEAPSQASALQTPLAYKVVANLPYYITSAVLRHLLEAEQPPSLAVLMVQWEVAQRICASPGEMSLLAVSVQYYAEPRIVQRVPARAFSPKPKVDSAILQLRVRSQPAVDVAPDRFFRMVRAGFSQKRKQLLNTLAAGLHIEKGEVQRWLKAAGIDPTRRAETLTLREWEKVCQQAPL</sequence>
<name>A0A7C1FT20_9CHLR</name>
<dbReference type="SMART" id="SM00650">
    <property type="entry name" value="rADc"/>
    <property type="match status" value="1"/>
</dbReference>
<dbReference type="InterPro" id="IPR029063">
    <property type="entry name" value="SAM-dependent_MTases_sf"/>
</dbReference>
<accession>A0A7C1FT20</accession>
<comment type="similarity">
    <text evidence="7">Belongs to the class I-like SAM-binding methyltransferase superfamily. rRNA adenine N(6)-methyltransferase family. RsmA subfamily.</text>
</comment>
<dbReference type="GO" id="GO:0052908">
    <property type="term" value="F:16S rRNA (adenine(1518)-N(6)/adenine(1519)-N(6))-dimethyltransferase activity"/>
    <property type="evidence" value="ECO:0007669"/>
    <property type="project" value="UniProtKB-EC"/>
</dbReference>
<evidence type="ECO:0000313" key="10">
    <source>
        <dbReference type="EMBL" id="HDX32600.1"/>
    </source>
</evidence>
<dbReference type="EC" id="2.1.1.182" evidence="7"/>
<keyword evidence="3 7" id="KW-0489">Methyltransferase</keyword>
<evidence type="ECO:0000256" key="5">
    <source>
        <dbReference type="ARBA" id="ARBA00022691"/>
    </source>
</evidence>
<dbReference type="InterPro" id="IPR020598">
    <property type="entry name" value="rRNA_Ade_methylase_Trfase_N"/>
</dbReference>
<reference evidence="10" key="1">
    <citation type="journal article" date="2020" name="mSystems">
        <title>Genome- and Community-Level Interaction Insights into Carbon Utilization and Element Cycling Functions of Hydrothermarchaeota in Hydrothermal Sediment.</title>
        <authorList>
            <person name="Zhou Z."/>
            <person name="Liu Y."/>
            <person name="Xu W."/>
            <person name="Pan J."/>
            <person name="Luo Z.H."/>
            <person name="Li M."/>
        </authorList>
    </citation>
    <scope>NUCLEOTIDE SEQUENCE [LARGE SCALE GENOMIC DNA]</scope>
    <source>
        <strain evidence="10">SpSt-289</strain>
    </source>
</reference>
<comment type="function">
    <text evidence="7">Specifically dimethylates two adjacent adenosines (A1518 and A1519) in the loop of a conserved hairpin near the 3'-end of 16S rRNA in the 30S particle. May play a critical role in biogenesis of 30S subunits.</text>
</comment>
<evidence type="ECO:0000256" key="7">
    <source>
        <dbReference type="HAMAP-Rule" id="MF_00607"/>
    </source>
</evidence>
<evidence type="ECO:0000256" key="2">
    <source>
        <dbReference type="ARBA" id="ARBA00022552"/>
    </source>
</evidence>
<keyword evidence="4 7" id="KW-0808">Transferase</keyword>
<dbReference type="Gene3D" id="3.40.50.150">
    <property type="entry name" value="Vaccinia Virus protein VP39"/>
    <property type="match status" value="1"/>
</dbReference>
<keyword evidence="6 7" id="KW-0694">RNA-binding</keyword>
<dbReference type="HAMAP" id="MF_00607">
    <property type="entry name" value="16SrRNA_methyltr_A"/>
    <property type="match status" value="1"/>
</dbReference>
<dbReference type="SUPFAM" id="SSF53335">
    <property type="entry name" value="S-adenosyl-L-methionine-dependent methyltransferases"/>
    <property type="match status" value="1"/>
</dbReference>
<comment type="catalytic activity">
    <reaction evidence="7">
        <text>adenosine(1518)/adenosine(1519) in 16S rRNA + 4 S-adenosyl-L-methionine = N(6)-dimethyladenosine(1518)/N(6)-dimethyladenosine(1519) in 16S rRNA + 4 S-adenosyl-L-homocysteine + 4 H(+)</text>
        <dbReference type="Rhea" id="RHEA:19609"/>
        <dbReference type="Rhea" id="RHEA-COMP:10232"/>
        <dbReference type="Rhea" id="RHEA-COMP:10233"/>
        <dbReference type="ChEBI" id="CHEBI:15378"/>
        <dbReference type="ChEBI" id="CHEBI:57856"/>
        <dbReference type="ChEBI" id="CHEBI:59789"/>
        <dbReference type="ChEBI" id="CHEBI:74411"/>
        <dbReference type="ChEBI" id="CHEBI:74493"/>
        <dbReference type="EC" id="2.1.1.182"/>
    </reaction>
</comment>
<comment type="subcellular location">
    <subcellularLocation>
        <location evidence="7">Cytoplasm</location>
    </subcellularLocation>
</comment>
<feature type="binding site" evidence="7 8">
    <location>
        <position position="13"/>
    </location>
    <ligand>
        <name>S-adenosyl-L-methionine</name>
        <dbReference type="ChEBI" id="CHEBI:59789"/>
    </ligand>
</feature>
<dbReference type="AlphaFoldDB" id="A0A7C1FT20"/>
<feature type="binding site" evidence="7 8">
    <location>
        <position position="86"/>
    </location>
    <ligand>
        <name>S-adenosyl-L-methionine</name>
        <dbReference type="ChEBI" id="CHEBI:59789"/>
    </ligand>
</feature>
<dbReference type="PANTHER" id="PTHR11727:SF7">
    <property type="entry name" value="DIMETHYLADENOSINE TRANSFERASE-RELATED"/>
    <property type="match status" value="1"/>
</dbReference>
<dbReference type="Pfam" id="PF00398">
    <property type="entry name" value="RrnaAD"/>
    <property type="match status" value="1"/>
</dbReference>
<feature type="binding site" evidence="7 8">
    <location>
        <position position="61"/>
    </location>
    <ligand>
        <name>S-adenosyl-L-methionine</name>
        <dbReference type="ChEBI" id="CHEBI:59789"/>
    </ligand>
</feature>
<evidence type="ECO:0000256" key="6">
    <source>
        <dbReference type="ARBA" id="ARBA00022884"/>
    </source>
</evidence>
<feature type="binding site" evidence="7 8">
    <location>
        <position position="40"/>
    </location>
    <ligand>
        <name>S-adenosyl-L-methionine</name>
        <dbReference type="ChEBI" id="CHEBI:59789"/>
    </ligand>
</feature>
<dbReference type="NCBIfam" id="TIGR00755">
    <property type="entry name" value="ksgA"/>
    <property type="match status" value="1"/>
</dbReference>
<dbReference type="GO" id="GO:0003723">
    <property type="term" value="F:RNA binding"/>
    <property type="evidence" value="ECO:0007669"/>
    <property type="project" value="UniProtKB-UniRule"/>
</dbReference>